<dbReference type="EMBL" id="GDHF01032298">
    <property type="protein sequence ID" value="JAI20016.1"/>
    <property type="molecule type" value="Transcribed_RNA"/>
</dbReference>
<protein>
    <submittedName>
        <fullName evidence="3">Uncharacterized protein C7orf50</fullName>
    </submittedName>
</protein>
<feature type="compositionally biased region" description="Basic and acidic residues" evidence="1">
    <location>
        <begin position="129"/>
        <end position="138"/>
    </location>
</feature>
<dbReference type="AlphaFoldDB" id="A0A0K8U0F7"/>
<accession>A0A0K8U0F7</accession>
<feature type="compositionally biased region" description="Basic residues" evidence="1">
    <location>
        <begin position="119"/>
        <end position="128"/>
    </location>
</feature>
<feature type="compositionally biased region" description="Basic and acidic residues" evidence="1">
    <location>
        <begin position="1"/>
        <end position="10"/>
    </location>
</feature>
<feature type="compositionally biased region" description="Acidic residues" evidence="1">
    <location>
        <begin position="83"/>
        <end position="100"/>
    </location>
</feature>
<dbReference type="InterPro" id="IPR019327">
    <property type="entry name" value="WKF"/>
</dbReference>
<proteinExistence type="predicted"/>
<gene>
    <name evidence="3" type="primary">CG050_1</name>
    <name evidence="3" type="ORF">c0_g1_i2</name>
</gene>
<dbReference type="OrthoDB" id="10261563at2759"/>
<feature type="region of interest" description="Disordered" evidence="1">
    <location>
        <begin position="1"/>
        <end position="41"/>
    </location>
</feature>
<feature type="region of interest" description="Disordered" evidence="1">
    <location>
        <begin position="62"/>
        <end position="113"/>
    </location>
</feature>
<dbReference type="PANTHER" id="PTHR22306">
    <property type="entry name" value="CHROMOSOME 7 OPEN READING FRAME 50"/>
    <property type="match status" value="1"/>
</dbReference>
<organism evidence="3">
    <name type="scientific">Bactrocera latifrons</name>
    <name type="common">Malaysian fruit fly</name>
    <name type="synonym">Chaetodacus latifrons</name>
    <dbReference type="NCBI Taxonomy" id="174628"/>
    <lineage>
        <taxon>Eukaryota</taxon>
        <taxon>Metazoa</taxon>
        <taxon>Ecdysozoa</taxon>
        <taxon>Arthropoda</taxon>
        <taxon>Hexapoda</taxon>
        <taxon>Insecta</taxon>
        <taxon>Pterygota</taxon>
        <taxon>Neoptera</taxon>
        <taxon>Endopterygota</taxon>
        <taxon>Diptera</taxon>
        <taxon>Brachycera</taxon>
        <taxon>Muscomorpha</taxon>
        <taxon>Tephritoidea</taxon>
        <taxon>Tephritidae</taxon>
        <taxon>Bactrocera</taxon>
        <taxon>Bactrocera</taxon>
    </lineage>
</organism>
<feature type="region of interest" description="Disordered" evidence="1">
    <location>
        <begin position="119"/>
        <end position="138"/>
    </location>
</feature>
<feature type="domain" description="WKF" evidence="2">
    <location>
        <begin position="147"/>
        <end position="208"/>
    </location>
</feature>
<evidence type="ECO:0000313" key="3">
    <source>
        <dbReference type="EMBL" id="JAI20016.1"/>
    </source>
</evidence>
<sequence>MAKKESKVDKNLSTTQNKVKAKKRKHVSKDNEEEVASKSLIVEAVEESAGDIIQFIEKALKRKHKEKSSIKEKRSKTANGQDSGDDAGDNDAEETQEPTMEELHECEKPENLNAIVTVRQKKKQKHKQRLELQKDQTESKERYRNEEYLRKWKNSRSEWKFEKLRQISIQQTVFDDDKIGTEMWPIALEYLSGSKGAAKAQIIKLAEQCIEALDKQCGEEISEEEQKAIYDSSKYQRARDLLQSFD</sequence>
<evidence type="ECO:0000256" key="1">
    <source>
        <dbReference type="SAM" id="MobiDB-lite"/>
    </source>
</evidence>
<dbReference type="PANTHER" id="PTHR22306:SF2">
    <property type="entry name" value="CHROMOSOME 7 OPEN READING FRAME 50"/>
    <property type="match status" value="1"/>
</dbReference>
<name>A0A0K8U0F7_BACLA</name>
<evidence type="ECO:0000259" key="2">
    <source>
        <dbReference type="Pfam" id="PF10180"/>
    </source>
</evidence>
<feature type="compositionally biased region" description="Basic and acidic residues" evidence="1">
    <location>
        <begin position="101"/>
        <end position="110"/>
    </location>
</feature>
<dbReference type="Pfam" id="PF10180">
    <property type="entry name" value="WKF"/>
    <property type="match status" value="1"/>
</dbReference>
<reference evidence="3" key="1">
    <citation type="submission" date="2015-06" db="EMBL/GenBank/DDBJ databases">
        <authorList>
            <person name="Hoefler B.C."/>
            <person name="Straight P.D."/>
        </authorList>
    </citation>
    <scope>NUCLEOTIDE SEQUENCE</scope>
</reference>